<dbReference type="AlphaFoldDB" id="A0A1D3K966"/>
<evidence type="ECO:0000313" key="1">
    <source>
        <dbReference type="EMBL" id="SBW84899.1"/>
    </source>
</evidence>
<reference evidence="2" key="1">
    <citation type="submission" date="2016-07" db="EMBL/GenBank/DDBJ databases">
        <authorList>
            <person name="Florea S."/>
            <person name="Webb J.S."/>
            <person name="Jaromczyk J."/>
            <person name="Schardl C.L."/>
        </authorList>
    </citation>
    <scope>NUCLEOTIDE SEQUENCE [LARGE SCALE GENOMIC DNA]</scope>
    <source>
        <strain evidence="2">1YdBTEX2</strain>
    </source>
</reference>
<accession>A0A1D3K966</accession>
<gene>
    <name evidence="1" type="ORF">PVE_R2G0874</name>
</gene>
<proteinExistence type="predicted"/>
<evidence type="ECO:0000313" key="2">
    <source>
        <dbReference type="Proteomes" id="UP000245431"/>
    </source>
</evidence>
<dbReference type="EMBL" id="LT599584">
    <property type="protein sequence ID" value="SBW84899.1"/>
    <property type="molecule type" value="Genomic_DNA"/>
</dbReference>
<dbReference type="Proteomes" id="UP000245431">
    <property type="component" value="Chromosome PVE_r2"/>
</dbReference>
<protein>
    <submittedName>
        <fullName evidence="1">Uncharacterized protein</fullName>
    </submittedName>
</protein>
<sequence>MAYPDYYVSAVSYNSDNTHIANLRVHAVNQETGKFNEKKFEDVTRPQVIELIRKKKTFSTIVKKAGEWSLGAKLEIISVTTDYLKTKNDSSTKDNRLFAFKGVEKI</sequence>
<organism evidence="1 2">
    <name type="scientific">Pseudomonas veronii 1YdBTEX2</name>
    <dbReference type="NCBI Taxonomy" id="1295141"/>
    <lineage>
        <taxon>Bacteria</taxon>
        <taxon>Pseudomonadati</taxon>
        <taxon>Pseudomonadota</taxon>
        <taxon>Gammaproteobacteria</taxon>
        <taxon>Pseudomonadales</taxon>
        <taxon>Pseudomonadaceae</taxon>
        <taxon>Pseudomonas</taxon>
    </lineage>
</organism>
<name>A0A1D3K966_PSEVE</name>